<evidence type="ECO:0000256" key="3">
    <source>
        <dbReference type="ARBA" id="ARBA00022523"/>
    </source>
</evidence>
<keyword evidence="5" id="KW-0372">Hormone</keyword>
<dbReference type="EMBL" id="JBEDUW010000001">
    <property type="protein sequence ID" value="KAK9948878.1"/>
    <property type="molecule type" value="Genomic_DNA"/>
</dbReference>
<evidence type="ECO:0000256" key="6">
    <source>
        <dbReference type="ARBA" id="ARBA00022729"/>
    </source>
</evidence>
<evidence type="ECO:0000313" key="10">
    <source>
        <dbReference type="EMBL" id="KAK9948878.1"/>
    </source>
</evidence>
<feature type="signal peptide" evidence="9">
    <location>
        <begin position="1"/>
        <end position="22"/>
    </location>
</feature>
<evidence type="ECO:0000256" key="9">
    <source>
        <dbReference type="SAM" id="SignalP"/>
    </source>
</evidence>
<comment type="subcellular location">
    <subcellularLocation>
        <location evidence="1">Secreted</location>
        <location evidence="1">Extracellular space</location>
        <location evidence="1">Apoplast</location>
    </subcellularLocation>
</comment>
<dbReference type="GO" id="GO:0048046">
    <property type="term" value="C:apoplast"/>
    <property type="evidence" value="ECO:0007669"/>
    <property type="project" value="UniProtKB-SubCell"/>
</dbReference>
<feature type="chain" id="PRO_5043329522" evidence="9">
    <location>
        <begin position="23"/>
        <end position="151"/>
    </location>
</feature>
<dbReference type="PANTHER" id="PTHR33348">
    <property type="entry name" value="PRECURSOR OF CEP5"/>
    <property type="match status" value="1"/>
</dbReference>
<evidence type="ECO:0000256" key="1">
    <source>
        <dbReference type="ARBA" id="ARBA00004271"/>
    </source>
</evidence>
<sequence>MEAKCAFLVALIACLQIVSIEGIRPFWPENKPSKSIIIDTIEANYKRELGEQRSQLDNLKGEVKSAVVKNQEGHFGKSGTAAYNDEDDFRPTTPGNSPGAGHKSLQDNEPKAVVGGRNFFTAGMKDDYRPTTPGHSPGAGHAIHENVKSRP</sequence>
<dbReference type="Proteomes" id="UP001457282">
    <property type="component" value="Unassembled WGS sequence"/>
</dbReference>
<reference evidence="10 11" key="1">
    <citation type="journal article" date="2023" name="G3 (Bethesda)">
        <title>A chromosome-length genome assembly and annotation of blackberry (Rubus argutus, cv. 'Hillquist').</title>
        <authorList>
            <person name="Bruna T."/>
            <person name="Aryal R."/>
            <person name="Dudchenko O."/>
            <person name="Sargent D.J."/>
            <person name="Mead D."/>
            <person name="Buti M."/>
            <person name="Cavallini A."/>
            <person name="Hytonen T."/>
            <person name="Andres J."/>
            <person name="Pham M."/>
            <person name="Weisz D."/>
            <person name="Mascagni F."/>
            <person name="Usai G."/>
            <person name="Natali L."/>
            <person name="Bassil N."/>
            <person name="Fernandez G.E."/>
            <person name="Lomsadze A."/>
            <person name="Armour M."/>
            <person name="Olukolu B."/>
            <person name="Poorten T."/>
            <person name="Britton C."/>
            <person name="Davik J."/>
            <person name="Ashrafi H."/>
            <person name="Aiden E.L."/>
            <person name="Borodovsky M."/>
            <person name="Worthington M."/>
        </authorList>
    </citation>
    <scope>NUCLEOTIDE SEQUENCE [LARGE SCALE GENOMIC DNA]</scope>
    <source>
        <strain evidence="10">PI 553951</strain>
    </source>
</reference>
<keyword evidence="7" id="KW-0379">Hydroxylation</keyword>
<proteinExistence type="inferred from homology"/>
<dbReference type="AlphaFoldDB" id="A0AAW1YJV4"/>
<evidence type="ECO:0000256" key="4">
    <source>
        <dbReference type="ARBA" id="ARBA00022525"/>
    </source>
</evidence>
<dbReference type="GO" id="GO:1902025">
    <property type="term" value="P:nitrate import"/>
    <property type="evidence" value="ECO:0007669"/>
    <property type="project" value="TreeGrafter"/>
</dbReference>
<name>A0AAW1YJV4_RUBAR</name>
<keyword evidence="11" id="KW-1185">Reference proteome</keyword>
<feature type="compositionally biased region" description="Basic and acidic residues" evidence="8">
    <location>
        <begin position="142"/>
        <end position="151"/>
    </location>
</feature>
<organism evidence="10 11">
    <name type="scientific">Rubus argutus</name>
    <name type="common">Southern blackberry</name>
    <dbReference type="NCBI Taxonomy" id="59490"/>
    <lineage>
        <taxon>Eukaryota</taxon>
        <taxon>Viridiplantae</taxon>
        <taxon>Streptophyta</taxon>
        <taxon>Embryophyta</taxon>
        <taxon>Tracheophyta</taxon>
        <taxon>Spermatophyta</taxon>
        <taxon>Magnoliopsida</taxon>
        <taxon>eudicotyledons</taxon>
        <taxon>Gunneridae</taxon>
        <taxon>Pentapetalae</taxon>
        <taxon>rosids</taxon>
        <taxon>fabids</taxon>
        <taxon>Rosales</taxon>
        <taxon>Rosaceae</taxon>
        <taxon>Rosoideae</taxon>
        <taxon>Rosoideae incertae sedis</taxon>
        <taxon>Rubus</taxon>
    </lineage>
</organism>
<evidence type="ECO:0000256" key="5">
    <source>
        <dbReference type="ARBA" id="ARBA00022702"/>
    </source>
</evidence>
<accession>A0AAW1YJV4</accession>
<gene>
    <name evidence="10" type="ORF">M0R45_004435</name>
</gene>
<keyword evidence="3" id="KW-0052">Apoplast</keyword>
<dbReference type="GO" id="GO:0006995">
    <property type="term" value="P:cellular response to nitrogen starvation"/>
    <property type="evidence" value="ECO:0007669"/>
    <property type="project" value="UniProtKB-ARBA"/>
</dbReference>
<evidence type="ECO:0000313" key="11">
    <source>
        <dbReference type="Proteomes" id="UP001457282"/>
    </source>
</evidence>
<keyword evidence="4" id="KW-0964">Secreted</keyword>
<dbReference type="PANTHER" id="PTHR33348:SF44">
    <property type="entry name" value="PRECURSOR OF CEP6"/>
    <property type="match status" value="1"/>
</dbReference>
<protein>
    <submittedName>
        <fullName evidence="10">Uncharacterized protein</fullName>
    </submittedName>
</protein>
<dbReference type="GO" id="GO:2000280">
    <property type="term" value="P:regulation of root development"/>
    <property type="evidence" value="ECO:0007669"/>
    <property type="project" value="TreeGrafter"/>
</dbReference>
<evidence type="ECO:0000256" key="2">
    <source>
        <dbReference type="ARBA" id="ARBA00008963"/>
    </source>
</evidence>
<evidence type="ECO:0000256" key="7">
    <source>
        <dbReference type="ARBA" id="ARBA00023278"/>
    </source>
</evidence>
<dbReference type="InterPro" id="IPR033250">
    <property type="entry name" value="CEP"/>
</dbReference>
<dbReference type="GO" id="GO:1901371">
    <property type="term" value="P:regulation of leaf morphogenesis"/>
    <property type="evidence" value="ECO:0007669"/>
    <property type="project" value="TreeGrafter"/>
</dbReference>
<keyword evidence="6 9" id="KW-0732">Signal</keyword>
<comment type="similarity">
    <text evidence="2">Belongs to the C-terminally encoded plant signaling peptide (CEP) family.</text>
</comment>
<feature type="region of interest" description="Disordered" evidence="8">
    <location>
        <begin position="70"/>
        <end position="151"/>
    </location>
</feature>
<dbReference type="GO" id="GO:0048364">
    <property type="term" value="P:root development"/>
    <property type="evidence" value="ECO:0007669"/>
    <property type="project" value="InterPro"/>
</dbReference>
<comment type="caution">
    <text evidence="10">The sequence shown here is derived from an EMBL/GenBank/DDBJ whole genome shotgun (WGS) entry which is preliminary data.</text>
</comment>
<evidence type="ECO:0000256" key="8">
    <source>
        <dbReference type="SAM" id="MobiDB-lite"/>
    </source>
</evidence>
<dbReference type="GO" id="GO:0005179">
    <property type="term" value="F:hormone activity"/>
    <property type="evidence" value="ECO:0007669"/>
    <property type="project" value="UniProtKB-KW"/>
</dbReference>